<reference evidence="3" key="3">
    <citation type="submission" date="2015-02" db="UniProtKB">
        <authorList>
            <consortium name="EnsemblProtists"/>
        </authorList>
    </citation>
    <scope>IDENTIFICATION</scope>
    <source>
        <strain evidence="3">DAOM BR144</strain>
    </source>
</reference>
<feature type="compositionally biased region" description="Low complexity" evidence="2">
    <location>
        <begin position="364"/>
        <end position="385"/>
    </location>
</feature>
<feature type="region of interest" description="Disordered" evidence="2">
    <location>
        <begin position="682"/>
        <end position="702"/>
    </location>
</feature>
<dbReference type="VEuPathDB" id="FungiDB:PYU1_G009913"/>
<accession>K3WY82</accession>
<dbReference type="EMBL" id="GL376624">
    <property type="status" value="NOT_ANNOTATED_CDS"/>
    <property type="molecule type" value="Genomic_DNA"/>
</dbReference>
<name>K3WY82_GLOUD</name>
<dbReference type="HOGENOM" id="CLU_021830_0_0_1"/>
<feature type="compositionally biased region" description="Low complexity" evidence="2">
    <location>
        <begin position="1"/>
        <end position="20"/>
    </location>
</feature>
<keyword evidence="1" id="KW-0175">Coiled coil</keyword>
<dbReference type="Proteomes" id="UP000019132">
    <property type="component" value="Unassembled WGS sequence"/>
</dbReference>
<evidence type="ECO:0000313" key="4">
    <source>
        <dbReference type="Proteomes" id="UP000019132"/>
    </source>
</evidence>
<feature type="region of interest" description="Disordered" evidence="2">
    <location>
        <begin position="1"/>
        <end position="24"/>
    </location>
</feature>
<feature type="compositionally biased region" description="Low complexity" evidence="2">
    <location>
        <begin position="617"/>
        <end position="627"/>
    </location>
</feature>
<sequence>MTRNSGTRSSSGGETGSNTSLILPPVNNNLIPTSEPALTLTAIAQVLQDAAHFADQYGSSAAARERLELLEREQERLNDMIVLLRTRLRQAQRATAAAESEARRHKAALISVKAIATIAGVSGANGATTTTGEKSAVAVDPEVFVDFLKRKFACRGDMALLQDALYEFQFQQSFESQQPQAHERVVLLTIEEVETSIPRSSLAASSYNVPMSSESTNSPHMDSIASINVAAGVNDGGNDCTMGLGLISTHTFYRQSAEEEEQEIHLAAKQLLSPVTFAHVDEDEDESKATLQSLPQPPPRPAQRTFVPILAHEKQHESSTLKPSVLLRASSHELDGSDQNLKKLLPKKPRVKKAPRAPSPSPSSPAGASTANISTSSKKAAAAAAHHNETNTKEPSVQPEPASKKRKINVAEESLVIKQNLVWPAERRNITEMKHSSRFLSLRALEELDRQTPWNEMYKRRPLFSHILNYQELDERAKSWFVSTLKIQFIWRRELWERLHWLPMSESVCTGAAWEKYRQTRKRRAKHAVTAWRKIYAQSIQMIEAGILPDDIWCDPALWYMPANPIYWLPESDDVAAELLAIDDKHAVRCYHVYDLARHPFYEQRLVDKYPHRYELPSFSPSTTSTSAREGGEGSSMKMQGEELLDETPVPAGLTLPDAAQPPPLSMPTAATKIKLLTTKDAAPSVKKQRGPRPQKVTQQKLVAPPMVVSKVKLTTKGAAAGAATGGEAFEATKAS</sequence>
<evidence type="ECO:0000256" key="2">
    <source>
        <dbReference type="SAM" id="MobiDB-lite"/>
    </source>
</evidence>
<keyword evidence="4" id="KW-1185">Reference proteome</keyword>
<evidence type="ECO:0000313" key="3">
    <source>
        <dbReference type="EnsemblProtists" id="PYU1_T009931"/>
    </source>
</evidence>
<protein>
    <submittedName>
        <fullName evidence="3">Uncharacterized protein</fullName>
    </submittedName>
</protein>
<feature type="region of interest" description="Disordered" evidence="2">
    <location>
        <begin position="281"/>
        <end position="303"/>
    </location>
</feature>
<feature type="region of interest" description="Disordered" evidence="2">
    <location>
        <begin position="332"/>
        <end position="406"/>
    </location>
</feature>
<dbReference type="EnsemblProtists" id="PYU1_T009931">
    <property type="protein sequence ID" value="PYU1_T009931"/>
    <property type="gene ID" value="PYU1_G009913"/>
</dbReference>
<reference evidence="4" key="1">
    <citation type="journal article" date="2010" name="Genome Biol.">
        <title>Genome sequence of the necrotrophic plant pathogen Pythium ultimum reveals original pathogenicity mechanisms and effector repertoire.</title>
        <authorList>
            <person name="Levesque C.A."/>
            <person name="Brouwer H."/>
            <person name="Cano L."/>
            <person name="Hamilton J.P."/>
            <person name="Holt C."/>
            <person name="Huitema E."/>
            <person name="Raffaele S."/>
            <person name="Robideau G.P."/>
            <person name="Thines M."/>
            <person name="Win J."/>
            <person name="Zerillo M.M."/>
            <person name="Beakes G.W."/>
            <person name="Boore J.L."/>
            <person name="Busam D."/>
            <person name="Dumas B."/>
            <person name="Ferriera S."/>
            <person name="Fuerstenberg S.I."/>
            <person name="Gachon C.M."/>
            <person name="Gaulin E."/>
            <person name="Govers F."/>
            <person name="Grenville-Briggs L."/>
            <person name="Horner N."/>
            <person name="Hostetler J."/>
            <person name="Jiang R.H."/>
            <person name="Johnson J."/>
            <person name="Krajaejun T."/>
            <person name="Lin H."/>
            <person name="Meijer H.J."/>
            <person name="Moore B."/>
            <person name="Morris P."/>
            <person name="Phuntmart V."/>
            <person name="Puiu D."/>
            <person name="Shetty J."/>
            <person name="Stajich J.E."/>
            <person name="Tripathy S."/>
            <person name="Wawra S."/>
            <person name="van West P."/>
            <person name="Whitty B.R."/>
            <person name="Coutinho P.M."/>
            <person name="Henrissat B."/>
            <person name="Martin F."/>
            <person name="Thomas P.D."/>
            <person name="Tyler B.M."/>
            <person name="De Vries R.P."/>
            <person name="Kamoun S."/>
            <person name="Yandell M."/>
            <person name="Tisserat N."/>
            <person name="Buell C.R."/>
        </authorList>
    </citation>
    <scope>NUCLEOTIDE SEQUENCE</scope>
    <source>
        <strain evidence="4">DAOM:BR144</strain>
    </source>
</reference>
<dbReference type="InParanoid" id="K3WY82"/>
<dbReference type="eggNOG" id="ENOG502SXYN">
    <property type="taxonomic scope" value="Eukaryota"/>
</dbReference>
<proteinExistence type="predicted"/>
<reference evidence="4" key="2">
    <citation type="submission" date="2010-04" db="EMBL/GenBank/DDBJ databases">
        <authorList>
            <person name="Buell R."/>
            <person name="Hamilton J."/>
            <person name="Hostetler J."/>
        </authorList>
    </citation>
    <scope>NUCLEOTIDE SEQUENCE [LARGE SCALE GENOMIC DNA]</scope>
    <source>
        <strain evidence="4">DAOM:BR144</strain>
    </source>
</reference>
<dbReference type="AlphaFoldDB" id="K3WY82"/>
<feature type="region of interest" description="Disordered" evidence="2">
    <location>
        <begin position="617"/>
        <end position="637"/>
    </location>
</feature>
<feature type="coiled-coil region" evidence="1">
    <location>
        <begin position="60"/>
        <end position="108"/>
    </location>
</feature>
<feature type="compositionally biased region" description="Basic residues" evidence="2">
    <location>
        <begin position="344"/>
        <end position="355"/>
    </location>
</feature>
<organism evidence="3 4">
    <name type="scientific">Globisporangium ultimum (strain ATCC 200006 / CBS 805.95 / DAOM BR144)</name>
    <name type="common">Pythium ultimum</name>
    <dbReference type="NCBI Taxonomy" id="431595"/>
    <lineage>
        <taxon>Eukaryota</taxon>
        <taxon>Sar</taxon>
        <taxon>Stramenopiles</taxon>
        <taxon>Oomycota</taxon>
        <taxon>Peronosporomycetes</taxon>
        <taxon>Pythiales</taxon>
        <taxon>Pythiaceae</taxon>
        <taxon>Globisporangium</taxon>
    </lineage>
</organism>
<evidence type="ECO:0000256" key="1">
    <source>
        <dbReference type="SAM" id="Coils"/>
    </source>
</evidence>